<protein>
    <submittedName>
        <fullName evidence="2">Glycine/D-amino acid oxidase-like deaminating enzyme</fullName>
    </submittedName>
</protein>
<dbReference type="GO" id="GO:0005737">
    <property type="term" value="C:cytoplasm"/>
    <property type="evidence" value="ECO:0007669"/>
    <property type="project" value="TreeGrafter"/>
</dbReference>
<evidence type="ECO:0000313" key="3">
    <source>
        <dbReference type="Proteomes" id="UP000256429"/>
    </source>
</evidence>
<dbReference type="Proteomes" id="UP000256429">
    <property type="component" value="Unassembled WGS sequence"/>
</dbReference>
<dbReference type="InterPro" id="IPR036188">
    <property type="entry name" value="FAD/NAD-bd_sf"/>
</dbReference>
<proteinExistence type="predicted"/>
<sequence>MKVDYIIVGLGLAGLAFSKELEKYGKTFIIFEDNSQNSSIVAGGMYNPVILKRFTPVWNAIEQLKVAIPFYEELEKQLNSKYHYPVNIYRIFKSVEEQNNWFIASDKPMLSEYMIPEIVHEKYFGVSAKFGFGKLKNTGRIDTKSVLENYRNYLLKRKLIHTTKFEYSELKIKEETIEYKDVKATKIIFCEGFGLKENPFFNYLPMQEAKGELLIIHAPDLNVDFLIKAAVFVLPLGNNYYKVGATFNWKDKSKIPTEEGKMELINKLETFITVPYKIIDHIAGIRPTVKDRRPLVGTHPNYKNIAILNGLGTRGVMIAPIAAKALYSHLEKGLELDSEISIARFQ</sequence>
<dbReference type="Gene3D" id="3.30.9.10">
    <property type="entry name" value="D-Amino Acid Oxidase, subunit A, domain 2"/>
    <property type="match status" value="1"/>
</dbReference>
<dbReference type="InterPro" id="IPR006076">
    <property type="entry name" value="FAD-dep_OxRdtase"/>
</dbReference>
<comment type="caution">
    <text evidence="2">The sequence shown here is derived from an EMBL/GenBank/DDBJ whole genome shotgun (WGS) entry which is preliminary data.</text>
</comment>
<dbReference type="AlphaFoldDB" id="A0A3D9RSV7"/>
<dbReference type="RefSeq" id="WP_115877637.1">
    <property type="nucleotide sequence ID" value="NZ_QTTQ01000009.1"/>
</dbReference>
<evidence type="ECO:0000259" key="1">
    <source>
        <dbReference type="Pfam" id="PF01266"/>
    </source>
</evidence>
<feature type="domain" description="FAD dependent oxidoreductase" evidence="1">
    <location>
        <begin position="4"/>
        <end position="326"/>
    </location>
</feature>
<evidence type="ECO:0000313" key="2">
    <source>
        <dbReference type="EMBL" id="REE82937.1"/>
    </source>
</evidence>
<dbReference type="Gene3D" id="3.50.50.60">
    <property type="entry name" value="FAD/NAD(P)-binding domain"/>
    <property type="match status" value="1"/>
</dbReference>
<dbReference type="OrthoDB" id="214253at2"/>
<keyword evidence="3" id="KW-1185">Reference proteome</keyword>
<dbReference type="SUPFAM" id="SSF54373">
    <property type="entry name" value="FAD-linked reductases, C-terminal domain"/>
    <property type="match status" value="1"/>
</dbReference>
<dbReference type="Pfam" id="PF01266">
    <property type="entry name" value="DAO"/>
    <property type="match status" value="1"/>
</dbReference>
<dbReference type="SUPFAM" id="SSF51971">
    <property type="entry name" value="Nucleotide-binding domain"/>
    <property type="match status" value="1"/>
</dbReference>
<reference evidence="2 3" key="1">
    <citation type="submission" date="2018-08" db="EMBL/GenBank/DDBJ databases">
        <title>Genomic Encyclopedia of Type Strains, Phase III (KMG-III): the genomes of soil and plant-associated and newly described type strains.</title>
        <authorList>
            <person name="Whitman W."/>
        </authorList>
    </citation>
    <scope>NUCLEOTIDE SEQUENCE [LARGE SCALE GENOMIC DNA]</scope>
    <source>
        <strain evidence="2 3">325-5</strain>
    </source>
</reference>
<dbReference type="EMBL" id="QTTQ01000009">
    <property type="protein sequence ID" value="REE82937.1"/>
    <property type="molecule type" value="Genomic_DNA"/>
</dbReference>
<name>A0A3D9RSV7_9FLAO</name>
<gene>
    <name evidence="2" type="ORF">BX611_0213</name>
</gene>
<dbReference type="PANTHER" id="PTHR13847">
    <property type="entry name" value="SARCOSINE DEHYDROGENASE-RELATED"/>
    <property type="match status" value="1"/>
</dbReference>
<organism evidence="2 3">
    <name type="scientific">Lutibacter oceani</name>
    <dbReference type="NCBI Taxonomy" id="1853311"/>
    <lineage>
        <taxon>Bacteria</taxon>
        <taxon>Pseudomonadati</taxon>
        <taxon>Bacteroidota</taxon>
        <taxon>Flavobacteriia</taxon>
        <taxon>Flavobacteriales</taxon>
        <taxon>Flavobacteriaceae</taxon>
        <taxon>Lutibacter</taxon>
    </lineage>
</organism>
<accession>A0A3D9RSV7</accession>